<accession>A0AAV5RFS6</accession>
<evidence type="ECO:0000313" key="1">
    <source>
        <dbReference type="EMBL" id="GMM49958.1"/>
    </source>
</evidence>
<evidence type="ECO:0000313" key="2">
    <source>
        <dbReference type="Proteomes" id="UP001362899"/>
    </source>
</evidence>
<dbReference type="EMBL" id="BTGC01000003">
    <property type="protein sequence ID" value="GMM49958.1"/>
    <property type="molecule type" value="Genomic_DNA"/>
</dbReference>
<gene>
    <name evidence="1" type="ORF">DASB73_009160</name>
</gene>
<name>A0AAV5RFS6_STABA</name>
<dbReference type="AlphaFoldDB" id="A0AAV5RFS6"/>
<keyword evidence="2" id="KW-1185">Reference proteome</keyword>
<organism evidence="1 2">
    <name type="scientific">Starmerella bacillaris</name>
    <name type="common">Yeast</name>
    <name type="synonym">Candida zemplinina</name>
    <dbReference type="NCBI Taxonomy" id="1247836"/>
    <lineage>
        <taxon>Eukaryota</taxon>
        <taxon>Fungi</taxon>
        <taxon>Dikarya</taxon>
        <taxon>Ascomycota</taxon>
        <taxon>Saccharomycotina</taxon>
        <taxon>Dipodascomycetes</taxon>
        <taxon>Dipodascales</taxon>
        <taxon>Trichomonascaceae</taxon>
        <taxon>Starmerella</taxon>
    </lineage>
</organism>
<sequence length="175" mass="19455">MCPSDTVLREFMMDYGVYKDSDANPFNLPSLHSLNPLMVDIDGKQTTKNHLVNPVKSPPQKHIPFGSNTSLDAETFRTPFSSNYNSMFSTNRDFYHPNYHIGLTSLDLEYGYKPSVGAYEPINTNTNIPGATSDIDMCDTDSSDESCPIIVSEDGLVTLIRGKDIPLLVKTQQPN</sequence>
<reference evidence="1 2" key="1">
    <citation type="journal article" date="2023" name="Elife">
        <title>Identification of key yeast species and microbe-microbe interactions impacting larval growth of Drosophila in the wild.</title>
        <authorList>
            <person name="Mure A."/>
            <person name="Sugiura Y."/>
            <person name="Maeda R."/>
            <person name="Honda K."/>
            <person name="Sakurai N."/>
            <person name="Takahashi Y."/>
            <person name="Watada M."/>
            <person name="Katoh T."/>
            <person name="Gotoh A."/>
            <person name="Gotoh Y."/>
            <person name="Taniguchi I."/>
            <person name="Nakamura K."/>
            <person name="Hayashi T."/>
            <person name="Katayama T."/>
            <person name="Uemura T."/>
            <person name="Hattori Y."/>
        </authorList>
    </citation>
    <scope>NUCLEOTIDE SEQUENCE [LARGE SCALE GENOMIC DNA]</scope>
    <source>
        <strain evidence="1 2">SB-73</strain>
    </source>
</reference>
<proteinExistence type="predicted"/>
<dbReference type="Proteomes" id="UP001362899">
    <property type="component" value="Unassembled WGS sequence"/>
</dbReference>
<comment type="caution">
    <text evidence="1">The sequence shown here is derived from an EMBL/GenBank/DDBJ whole genome shotgun (WGS) entry which is preliminary data.</text>
</comment>
<protein>
    <submittedName>
        <fullName evidence="1">Uncharacterized protein</fullName>
    </submittedName>
</protein>